<protein>
    <submittedName>
        <fullName evidence="10">ABC transporter permease</fullName>
    </submittedName>
</protein>
<sequence length="375" mass="39569">MRFAWFLALKHLTYRKTQSLITVLGVAAGVAVLTTALSLTNGFTAGLIEATLRAVPHVTLTALDPEDAPRPEHPEIVAETPVLIAKALLTRRAGEGRRAGVDFGTLIGVGPGAAQVYPGLGLEALSPGGVVLGSALARSLGAWPGDTVYALSVNQQRRPFRVIGRFVTGNYLIDSVFAFAPIADVQALLETPGAIGGWHLRLADPEKAQEVARALEADGRYLAQTWQDANRTLIEQLALQKRVIGIVVFLIVVVAALGIANVLVLVVLEKKADIAILRVLGAGAGQVAGAFALEAVLLGGAGVVLGDLLGWALSSYFALRPVTIPGELYFITQLPVQIQPADFVWVSGLAFGTVLISAWLPLRRALSVKPGQVLR</sequence>
<evidence type="ECO:0000256" key="4">
    <source>
        <dbReference type="ARBA" id="ARBA00022692"/>
    </source>
</evidence>
<evidence type="ECO:0000256" key="6">
    <source>
        <dbReference type="ARBA" id="ARBA00023136"/>
    </source>
</evidence>
<dbReference type="EMBL" id="BJXN01000016">
    <property type="protein sequence ID" value="GEM90581.1"/>
    <property type="molecule type" value="Genomic_DNA"/>
</dbReference>
<comment type="caution">
    <text evidence="10">The sequence shown here is derived from an EMBL/GenBank/DDBJ whole genome shotgun (WGS) entry which is preliminary data.</text>
</comment>
<dbReference type="PANTHER" id="PTHR30489:SF0">
    <property type="entry name" value="LIPOPROTEIN-RELEASING SYSTEM TRANSMEMBRANE PROTEIN LOLE"/>
    <property type="match status" value="1"/>
</dbReference>
<evidence type="ECO:0000313" key="11">
    <source>
        <dbReference type="Proteomes" id="UP000321827"/>
    </source>
</evidence>
<evidence type="ECO:0000256" key="3">
    <source>
        <dbReference type="ARBA" id="ARBA00022475"/>
    </source>
</evidence>
<evidence type="ECO:0000256" key="1">
    <source>
        <dbReference type="ARBA" id="ARBA00004651"/>
    </source>
</evidence>
<dbReference type="InterPro" id="IPR025857">
    <property type="entry name" value="MacB_PCD"/>
</dbReference>
<evidence type="ECO:0000259" key="9">
    <source>
        <dbReference type="Pfam" id="PF12704"/>
    </source>
</evidence>
<name>A0A511RLP2_9DEIN</name>
<feature type="transmembrane region" description="Helical" evidence="7">
    <location>
        <begin position="280"/>
        <end position="305"/>
    </location>
</feature>
<evidence type="ECO:0000256" key="5">
    <source>
        <dbReference type="ARBA" id="ARBA00022989"/>
    </source>
</evidence>
<keyword evidence="5 7" id="KW-1133">Transmembrane helix</keyword>
<dbReference type="Pfam" id="PF02687">
    <property type="entry name" value="FtsX"/>
    <property type="match status" value="1"/>
</dbReference>
<dbReference type="GO" id="GO:0098797">
    <property type="term" value="C:plasma membrane protein complex"/>
    <property type="evidence" value="ECO:0007669"/>
    <property type="project" value="TreeGrafter"/>
</dbReference>
<dbReference type="OrthoDB" id="31036at2"/>
<gene>
    <name evidence="10" type="ORF">ODE01S_20150</name>
</gene>
<feature type="transmembrane region" description="Helical" evidence="7">
    <location>
        <begin position="243"/>
        <end position="268"/>
    </location>
</feature>
<feature type="transmembrane region" description="Helical" evidence="7">
    <location>
        <begin position="343"/>
        <end position="362"/>
    </location>
</feature>
<feature type="domain" description="ABC3 transporter permease C-terminal" evidence="8">
    <location>
        <begin position="246"/>
        <end position="369"/>
    </location>
</feature>
<dbReference type="AlphaFoldDB" id="A0A511RLP2"/>
<accession>A0A511RLP2</accession>
<comment type="subcellular location">
    <subcellularLocation>
        <location evidence="1">Cell membrane</location>
        <topology evidence="1">Multi-pass membrane protein</topology>
    </subcellularLocation>
</comment>
<proteinExistence type="inferred from homology"/>
<evidence type="ECO:0000256" key="2">
    <source>
        <dbReference type="ARBA" id="ARBA00005236"/>
    </source>
</evidence>
<dbReference type="GO" id="GO:0044874">
    <property type="term" value="P:lipoprotein localization to outer membrane"/>
    <property type="evidence" value="ECO:0007669"/>
    <property type="project" value="TreeGrafter"/>
</dbReference>
<dbReference type="InterPro" id="IPR051447">
    <property type="entry name" value="Lipoprotein-release_system"/>
</dbReference>
<keyword evidence="6 7" id="KW-0472">Membrane</keyword>
<dbReference type="Pfam" id="PF12704">
    <property type="entry name" value="MacB_PCD"/>
    <property type="match status" value="1"/>
</dbReference>
<dbReference type="Proteomes" id="UP000321827">
    <property type="component" value="Unassembled WGS sequence"/>
</dbReference>
<organism evidence="10 11">
    <name type="scientific">Oceanithermus desulfurans NBRC 100063</name>
    <dbReference type="NCBI Taxonomy" id="1227550"/>
    <lineage>
        <taxon>Bacteria</taxon>
        <taxon>Thermotogati</taxon>
        <taxon>Deinococcota</taxon>
        <taxon>Deinococci</taxon>
        <taxon>Thermales</taxon>
        <taxon>Thermaceae</taxon>
        <taxon>Oceanithermus</taxon>
    </lineage>
</organism>
<evidence type="ECO:0000256" key="7">
    <source>
        <dbReference type="SAM" id="Phobius"/>
    </source>
</evidence>
<evidence type="ECO:0000259" key="8">
    <source>
        <dbReference type="Pfam" id="PF02687"/>
    </source>
</evidence>
<dbReference type="RefSeq" id="WP_147148447.1">
    <property type="nucleotide sequence ID" value="NZ_BJXN01000016.1"/>
</dbReference>
<evidence type="ECO:0000313" key="10">
    <source>
        <dbReference type="EMBL" id="GEM90581.1"/>
    </source>
</evidence>
<keyword evidence="3" id="KW-1003">Cell membrane</keyword>
<keyword evidence="4 7" id="KW-0812">Transmembrane</keyword>
<feature type="domain" description="MacB-like periplasmic core" evidence="9">
    <location>
        <begin position="19"/>
        <end position="217"/>
    </location>
</feature>
<comment type="similarity">
    <text evidence="2">Belongs to the ABC-4 integral membrane protein family. LolC/E subfamily.</text>
</comment>
<reference evidence="10 11" key="1">
    <citation type="submission" date="2019-07" db="EMBL/GenBank/DDBJ databases">
        <title>Whole genome shotgun sequence of Oceanithermus desulfurans NBRC 100063.</title>
        <authorList>
            <person name="Hosoyama A."/>
            <person name="Uohara A."/>
            <person name="Ohji S."/>
            <person name="Ichikawa N."/>
        </authorList>
    </citation>
    <scope>NUCLEOTIDE SEQUENCE [LARGE SCALE GENOMIC DNA]</scope>
    <source>
        <strain evidence="10 11">NBRC 100063</strain>
    </source>
</reference>
<dbReference type="InterPro" id="IPR003838">
    <property type="entry name" value="ABC3_permease_C"/>
</dbReference>
<dbReference type="PANTHER" id="PTHR30489">
    <property type="entry name" value="LIPOPROTEIN-RELEASING SYSTEM TRANSMEMBRANE PROTEIN LOLE"/>
    <property type="match status" value="1"/>
</dbReference>